<dbReference type="PROSITE" id="PS01124">
    <property type="entry name" value="HTH_ARAC_FAMILY_2"/>
    <property type="match status" value="1"/>
</dbReference>
<evidence type="ECO:0000259" key="4">
    <source>
        <dbReference type="PROSITE" id="PS01124"/>
    </source>
</evidence>
<dbReference type="Pfam" id="PF12833">
    <property type="entry name" value="HTH_18"/>
    <property type="match status" value="1"/>
</dbReference>
<evidence type="ECO:0000256" key="2">
    <source>
        <dbReference type="ARBA" id="ARBA00023125"/>
    </source>
</evidence>
<dbReference type="EMBL" id="QHLQ01000010">
    <property type="protein sequence ID" value="NIZ61597.1"/>
    <property type="molecule type" value="Genomic_DNA"/>
</dbReference>
<dbReference type="RefSeq" id="WP_167684240.1">
    <property type="nucleotide sequence ID" value="NZ_QHLQ01000010.1"/>
</dbReference>
<proteinExistence type="predicted"/>
<reference evidence="5 6" key="1">
    <citation type="submission" date="2018-05" db="EMBL/GenBank/DDBJ databases">
        <authorList>
            <person name="Zhang Y.-J."/>
        </authorList>
    </citation>
    <scope>NUCLEOTIDE SEQUENCE [LARGE SCALE GENOMIC DNA]</scope>
    <source>
        <strain evidence="5 6">CY04</strain>
    </source>
</reference>
<dbReference type="InterPro" id="IPR050204">
    <property type="entry name" value="AraC_XylS_family_regulators"/>
</dbReference>
<keyword evidence="3" id="KW-0804">Transcription</keyword>
<feature type="domain" description="HTH araC/xylS-type" evidence="4">
    <location>
        <begin position="178"/>
        <end position="274"/>
    </location>
</feature>
<dbReference type="Gene3D" id="1.10.10.60">
    <property type="entry name" value="Homeodomain-like"/>
    <property type="match status" value="1"/>
</dbReference>
<name>A0ABX0W7K8_9RHOB</name>
<keyword evidence="2" id="KW-0238">DNA-binding</keyword>
<dbReference type="PANTHER" id="PTHR46796">
    <property type="entry name" value="HTH-TYPE TRANSCRIPTIONAL ACTIVATOR RHAS-RELATED"/>
    <property type="match status" value="1"/>
</dbReference>
<evidence type="ECO:0000256" key="3">
    <source>
        <dbReference type="ARBA" id="ARBA00023163"/>
    </source>
</evidence>
<sequence>MKQRVDDFLSASANAQRVAGLDLGGGRQIAIWQNSRDEVRYDMTKGHAFSFYLKGGQGSRRVDGKVRSGWPGALCVLPEGHSSEWQITAPFQFVHLYVPDDALRGAYAQTHDRDARLLDMSERTFATSERMGRALQVLAGAALTEDVLAADAGYAELVAGLPETNAGLSGGLSARVLRNVDEWIDTHLADEIRLKDLASLAGLSEFHFHRMFRQSRGMPPHRWVMLWRVMRAKVLLPIMPAAQVAAECGFASQSHLSRSFKAQMGLTPGQYRREIASN</sequence>
<dbReference type="PANTHER" id="PTHR46796:SF6">
    <property type="entry name" value="ARAC SUBFAMILY"/>
    <property type="match status" value="1"/>
</dbReference>
<protein>
    <submittedName>
        <fullName evidence="5">AraC family transcriptional regulator</fullName>
    </submittedName>
</protein>
<evidence type="ECO:0000256" key="1">
    <source>
        <dbReference type="ARBA" id="ARBA00023015"/>
    </source>
</evidence>
<dbReference type="SUPFAM" id="SSF46689">
    <property type="entry name" value="Homeodomain-like"/>
    <property type="match status" value="2"/>
</dbReference>
<comment type="caution">
    <text evidence="5">The sequence shown here is derived from an EMBL/GenBank/DDBJ whole genome shotgun (WGS) entry which is preliminary data.</text>
</comment>
<evidence type="ECO:0000313" key="5">
    <source>
        <dbReference type="EMBL" id="NIZ61597.1"/>
    </source>
</evidence>
<keyword evidence="1" id="KW-0805">Transcription regulation</keyword>
<organism evidence="5 6">
    <name type="scientific">Parasedimentitalea denitrificans</name>
    <dbReference type="NCBI Taxonomy" id="2211118"/>
    <lineage>
        <taxon>Bacteria</taxon>
        <taxon>Pseudomonadati</taxon>
        <taxon>Pseudomonadota</taxon>
        <taxon>Alphaproteobacteria</taxon>
        <taxon>Rhodobacterales</taxon>
        <taxon>Paracoccaceae</taxon>
        <taxon>Parasedimentitalea</taxon>
    </lineage>
</organism>
<dbReference type="InterPro" id="IPR018060">
    <property type="entry name" value="HTH_AraC"/>
</dbReference>
<dbReference type="InterPro" id="IPR009057">
    <property type="entry name" value="Homeodomain-like_sf"/>
</dbReference>
<accession>A0ABX0W7K8</accession>
<keyword evidence="6" id="KW-1185">Reference proteome</keyword>
<dbReference type="SMART" id="SM00342">
    <property type="entry name" value="HTH_ARAC"/>
    <property type="match status" value="1"/>
</dbReference>
<gene>
    <name evidence="5" type="ORF">DL239_11480</name>
</gene>
<dbReference type="Proteomes" id="UP001429564">
    <property type="component" value="Unassembled WGS sequence"/>
</dbReference>
<evidence type="ECO:0000313" key="6">
    <source>
        <dbReference type="Proteomes" id="UP001429564"/>
    </source>
</evidence>